<evidence type="ECO:0000256" key="1">
    <source>
        <dbReference type="ARBA" id="ARBA00010617"/>
    </source>
</evidence>
<gene>
    <name evidence="3" type="ORF">ACFP3R_00515</name>
</gene>
<evidence type="ECO:0000256" key="2">
    <source>
        <dbReference type="RuleBase" id="RU000461"/>
    </source>
</evidence>
<evidence type="ECO:0000313" key="4">
    <source>
        <dbReference type="Proteomes" id="UP001596220"/>
    </source>
</evidence>
<dbReference type="InterPro" id="IPR002397">
    <property type="entry name" value="Cyt_P450_B"/>
</dbReference>
<dbReference type="Gene3D" id="1.10.630.10">
    <property type="entry name" value="Cytochrome P450"/>
    <property type="match status" value="1"/>
</dbReference>
<dbReference type="PANTHER" id="PTHR46696">
    <property type="entry name" value="P450, PUTATIVE (EUROFUNG)-RELATED"/>
    <property type="match status" value="1"/>
</dbReference>
<keyword evidence="2" id="KW-0503">Monooxygenase</keyword>
<dbReference type="SUPFAM" id="SSF48264">
    <property type="entry name" value="Cytochrome P450"/>
    <property type="match status" value="1"/>
</dbReference>
<keyword evidence="2" id="KW-0560">Oxidoreductase</keyword>
<dbReference type="EMBL" id="JBHSQO010000001">
    <property type="protein sequence ID" value="MFC6087748.1"/>
    <property type="molecule type" value="Genomic_DNA"/>
</dbReference>
<keyword evidence="2" id="KW-0349">Heme</keyword>
<dbReference type="InterPro" id="IPR017972">
    <property type="entry name" value="Cyt_P450_CS"/>
</dbReference>
<keyword evidence="2" id="KW-0479">Metal-binding</keyword>
<dbReference type="RefSeq" id="WP_380631637.1">
    <property type="nucleotide sequence ID" value="NZ_JBHSQO010000001.1"/>
</dbReference>
<sequence>MIEAPVRDPITRLLTPEALRHPALAWEPFHRREGLWWSDVLDSWVAASLADCSTVLTDVDRFCSDWRRLGEDTPVASLSVQALDPPEHTAVRALLVHAFRALDRDGLRRAVADNVERRVEELADRPSFDFVTGFAAPLALDTITEVLGVDPPDGHRFPAISADIVDSMDHALRPETVEPGRAARAALADLAGRWLDGPARDRGVVAYLAAHRVPDRVTDTVLRNSLRVVLHSGYESTARLLGNALLACLDSPGSLDALAGGVTDTALHELVRCAGPVQAEARGCVEDTEVNGHPVRRGEVVTVLIAAADRDPRAFTDPDALRLDRHPNPHLAFGRGPHACLGAPLALLVTRLALGALARHHRRPRPVGEPVFRRNATLRGLDRLDLAWG</sequence>
<protein>
    <submittedName>
        <fullName evidence="3">Cytochrome P450</fullName>
    </submittedName>
</protein>
<name>A0ABW1NWP6_9PSEU</name>
<comment type="similarity">
    <text evidence="1 2">Belongs to the cytochrome P450 family.</text>
</comment>
<evidence type="ECO:0000313" key="3">
    <source>
        <dbReference type="EMBL" id="MFC6087748.1"/>
    </source>
</evidence>
<proteinExistence type="inferred from homology"/>
<keyword evidence="4" id="KW-1185">Reference proteome</keyword>
<dbReference type="PROSITE" id="PS00086">
    <property type="entry name" value="CYTOCHROME_P450"/>
    <property type="match status" value="1"/>
</dbReference>
<reference evidence="4" key="1">
    <citation type="journal article" date="2019" name="Int. J. Syst. Evol. Microbiol.">
        <title>The Global Catalogue of Microorganisms (GCM) 10K type strain sequencing project: providing services to taxonomists for standard genome sequencing and annotation.</title>
        <authorList>
            <consortium name="The Broad Institute Genomics Platform"/>
            <consortium name="The Broad Institute Genome Sequencing Center for Infectious Disease"/>
            <person name="Wu L."/>
            <person name="Ma J."/>
        </authorList>
    </citation>
    <scope>NUCLEOTIDE SEQUENCE [LARGE SCALE GENOMIC DNA]</scope>
    <source>
        <strain evidence="4">CGMCC 4.7246</strain>
    </source>
</reference>
<keyword evidence="2" id="KW-0408">Iron</keyword>
<dbReference type="PANTHER" id="PTHR46696:SF1">
    <property type="entry name" value="CYTOCHROME P450 YJIB-RELATED"/>
    <property type="match status" value="1"/>
</dbReference>
<dbReference type="Pfam" id="PF00067">
    <property type="entry name" value="p450"/>
    <property type="match status" value="1"/>
</dbReference>
<comment type="caution">
    <text evidence="3">The sequence shown here is derived from an EMBL/GenBank/DDBJ whole genome shotgun (WGS) entry which is preliminary data.</text>
</comment>
<dbReference type="InterPro" id="IPR036396">
    <property type="entry name" value="Cyt_P450_sf"/>
</dbReference>
<organism evidence="3 4">
    <name type="scientific">Saccharothrix lopnurensis</name>
    <dbReference type="NCBI Taxonomy" id="1670621"/>
    <lineage>
        <taxon>Bacteria</taxon>
        <taxon>Bacillati</taxon>
        <taxon>Actinomycetota</taxon>
        <taxon>Actinomycetes</taxon>
        <taxon>Pseudonocardiales</taxon>
        <taxon>Pseudonocardiaceae</taxon>
        <taxon>Saccharothrix</taxon>
    </lineage>
</organism>
<accession>A0ABW1NWP6</accession>
<dbReference type="PRINTS" id="PR00359">
    <property type="entry name" value="BP450"/>
</dbReference>
<dbReference type="InterPro" id="IPR001128">
    <property type="entry name" value="Cyt_P450"/>
</dbReference>
<dbReference type="Proteomes" id="UP001596220">
    <property type="component" value="Unassembled WGS sequence"/>
</dbReference>